<dbReference type="OrthoDB" id="9803982at2"/>
<dbReference type="STRING" id="536979.SAMN04488055_1905"/>
<keyword evidence="5" id="KW-1185">Reference proteome</keyword>
<dbReference type="PROSITE" id="PS51257">
    <property type="entry name" value="PROKAR_LIPOPROTEIN"/>
    <property type="match status" value="1"/>
</dbReference>
<sequence length="271" mass="30102">MKFLRLFSMLIIFAACQPGGQEQKTAVITDSLSIAIANMRVDLQVNPTNAELRNTLANALIENNQLEAADSQAIILAKDTQHLDKAYYIKALIAFNKKDDTATLAYLAKVIALKGKNSEYEAVMMAGDLLLDQHAPDKAINYYALAWEIDSTQAEPVYGTAVCNEQMGNEKQARLRYMKAVELNPAYSPAYIGLGNIMARQRNWQEAWRYYNLAAKADPTVALNFYSRGRAFLMLGNKPAGVDDLTKALSFKKDYPEAKALLDSALANNFK</sequence>
<dbReference type="AlphaFoldDB" id="A0A1N6EYL8"/>
<dbReference type="Gene3D" id="1.25.40.10">
    <property type="entry name" value="Tetratricopeptide repeat domain"/>
    <property type="match status" value="2"/>
</dbReference>
<name>A0A1N6EYL8_9BACT</name>
<dbReference type="PANTHER" id="PTHR44858">
    <property type="entry name" value="TETRATRICOPEPTIDE REPEAT PROTEIN 6"/>
    <property type="match status" value="1"/>
</dbReference>
<gene>
    <name evidence="4" type="ORF">SAMN04488055_1905</name>
</gene>
<dbReference type="InterPro" id="IPR050498">
    <property type="entry name" value="Ycf3"/>
</dbReference>
<feature type="repeat" description="TPR" evidence="3">
    <location>
        <begin position="188"/>
        <end position="221"/>
    </location>
</feature>
<dbReference type="SMART" id="SM00028">
    <property type="entry name" value="TPR"/>
    <property type="match status" value="5"/>
</dbReference>
<dbReference type="InterPro" id="IPR011990">
    <property type="entry name" value="TPR-like_helical_dom_sf"/>
</dbReference>
<dbReference type="PANTHER" id="PTHR44858:SF1">
    <property type="entry name" value="UDP-N-ACETYLGLUCOSAMINE--PEPTIDE N-ACETYLGLUCOSAMINYLTRANSFERASE SPINDLY-RELATED"/>
    <property type="match status" value="1"/>
</dbReference>
<reference evidence="4 5" key="1">
    <citation type="submission" date="2016-11" db="EMBL/GenBank/DDBJ databases">
        <authorList>
            <person name="Jaros S."/>
            <person name="Januszkiewicz K."/>
            <person name="Wedrychowicz H."/>
        </authorList>
    </citation>
    <scope>NUCLEOTIDE SEQUENCE [LARGE SCALE GENOMIC DNA]</scope>
    <source>
        <strain evidence="4 5">DSM 24787</strain>
    </source>
</reference>
<keyword evidence="2 3" id="KW-0802">TPR repeat</keyword>
<dbReference type="EMBL" id="FSRA01000001">
    <property type="protein sequence ID" value="SIN88043.1"/>
    <property type="molecule type" value="Genomic_DNA"/>
</dbReference>
<evidence type="ECO:0000256" key="2">
    <source>
        <dbReference type="ARBA" id="ARBA00022803"/>
    </source>
</evidence>
<evidence type="ECO:0000313" key="4">
    <source>
        <dbReference type="EMBL" id="SIN88043.1"/>
    </source>
</evidence>
<organism evidence="4 5">
    <name type="scientific">Chitinophaga niabensis</name>
    <dbReference type="NCBI Taxonomy" id="536979"/>
    <lineage>
        <taxon>Bacteria</taxon>
        <taxon>Pseudomonadati</taxon>
        <taxon>Bacteroidota</taxon>
        <taxon>Chitinophagia</taxon>
        <taxon>Chitinophagales</taxon>
        <taxon>Chitinophagaceae</taxon>
        <taxon>Chitinophaga</taxon>
    </lineage>
</organism>
<dbReference type="PROSITE" id="PS50005">
    <property type="entry name" value="TPR"/>
    <property type="match status" value="1"/>
</dbReference>
<dbReference type="SUPFAM" id="SSF48452">
    <property type="entry name" value="TPR-like"/>
    <property type="match status" value="2"/>
</dbReference>
<evidence type="ECO:0000256" key="3">
    <source>
        <dbReference type="PROSITE-ProRule" id="PRU00339"/>
    </source>
</evidence>
<dbReference type="Proteomes" id="UP000185003">
    <property type="component" value="Unassembled WGS sequence"/>
</dbReference>
<dbReference type="RefSeq" id="WP_143197396.1">
    <property type="nucleotide sequence ID" value="NZ_FSRA01000001.1"/>
</dbReference>
<keyword evidence="1" id="KW-0677">Repeat</keyword>
<evidence type="ECO:0000313" key="5">
    <source>
        <dbReference type="Proteomes" id="UP000185003"/>
    </source>
</evidence>
<accession>A0A1N6EYL8</accession>
<proteinExistence type="predicted"/>
<evidence type="ECO:0000256" key="1">
    <source>
        <dbReference type="ARBA" id="ARBA00022737"/>
    </source>
</evidence>
<protein>
    <submittedName>
        <fullName evidence="4">Uncharacterized protein</fullName>
    </submittedName>
</protein>
<dbReference type="InterPro" id="IPR019734">
    <property type="entry name" value="TPR_rpt"/>
</dbReference>